<dbReference type="RefSeq" id="XP_064853550.1">
    <property type="nucleotide sequence ID" value="XM_064997478.1"/>
</dbReference>
<dbReference type="EMBL" id="BTFZ01000011">
    <property type="protein sequence ID" value="GMM36554.1"/>
    <property type="molecule type" value="Genomic_DNA"/>
</dbReference>
<keyword evidence="2" id="KW-0812">Transmembrane</keyword>
<dbReference type="AlphaFoldDB" id="A0AAV5QQ62"/>
<dbReference type="GeneID" id="90074529"/>
<keyword evidence="2" id="KW-1133">Transmembrane helix</keyword>
<evidence type="ECO:0000256" key="1">
    <source>
        <dbReference type="SAM" id="MobiDB-lite"/>
    </source>
</evidence>
<name>A0AAV5QQ62_9ASCO</name>
<evidence type="ECO:0000313" key="4">
    <source>
        <dbReference type="Proteomes" id="UP001360560"/>
    </source>
</evidence>
<organism evidence="3 4">
    <name type="scientific">Saccharomycopsis crataegensis</name>
    <dbReference type="NCBI Taxonomy" id="43959"/>
    <lineage>
        <taxon>Eukaryota</taxon>
        <taxon>Fungi</taxon>
        <taxon>Dikarya</taxon>
        <taxon>Ascomycota</taxon>
        <taxon>Saccharomycotina</taxon>
        <taxon>Saccharomycetes</taxon>
        <taxon>Saccharomycopsidaceae</taxon>
        <taxon>Saccharomycopsis</taxon>
    </lineage>
</organism>
<keyword evidence="4" id="KW-1185">Reference proteome</keyword>
<feature type="transmembrane region" description="Helical" evidence="2">
    <location>
        <begin position="24"/>
        <end position="46"/>
    </location>
</feature>
<feature type="transmembrane region" description="Helical" evidence="2">
    <location>
        <begin position="174"/>
        <end position="193"/>
    </location>
</feature>
<gene>
    <name evidence="3" type="ORF">DASC09_038790</name>
</gene>
<reference evidence="3 4" key="1">
    <citation type="journal article" date="2023" name="Elife">
        <title>Identification of key yeast species and microbe-microbe interactions impacting larval growth of Drosophila in the wild.</title>
        <authorList>
            <person name="Mure A."/>
            <person name="Sugiura Y."/>
            <person name="Maeda R."/>
            <person name="Honda K."/>
            <person name="Sakurai N."/>
            <person name="Takahashi Y."/>
            <person name="Watada M."/>
            <person name="Katoh T."/>
            <person name="Gotoh A."/>
            <person name="Gotoh Y."/>
            <person name="Taniguchi I."/>
            <person name="Nakamura K."/>
            <person name="Hayashi T."/>
            <person name="Katayama T."/>
            <person name="Uemura T."/>
            <person name="Hattori Y."/>
        </authorList>
    </citation>
    <scope>NUCLEOTIDE SEQUENCE [LARGE SCALE GENOMIC DNA]</scope>
    <source>
        <strain evidence="3 4">SC-9</strain>
    </source>
</reference>
<feature type="region of interest" description="Disordered" evidence="1">
    <location>
        <begin position="52"/>
        <end position="75"/>
    </location>
</feature>
<evidence type="ECO:0000313" key="3">
    <source>
        <dbReference type="EMBL" id="GMM36554.1"/>
    </source>
</evidence>
<feature type="transmembrane region" description="Helical" evidence="2">
    <location>
        <begin position="145"/>
        <end position="162"/>
    </location>
</feature>
<keyword evidence="2" id="KW-0472">Membrane</keyword>
<sequence>MSSFVPKSRSYYKKTLPFTINTNLLVKSQALLQIGLFALVILYAIINGNPKTPSSSNVPSSMDNNSKPSLLSDQKSATGKRQVIYSLFDVINHNNHSLFKSMYFIGTALTTAFKFQVYLLFSLIAWKLFRDSNYSNINTYTKLSIGVYWIKFLNWVIANYITIDDSQKFQSKSFLGYLIFSNVSYYGVIFKVVDANIGLFKVLNKSSNFNSGSLPYRKLFKLPISPNLTNAMKRMEYHQFLKISYFLYTFLQLYLFRSYYYHQISNDLSYLNLYNTLSWIVVICDVVLDNWVINIFGLGSIGSDQETGRLQITGNDKSSILE</sequence>
<dbReference type="Proteomes" id="UP001360560">
    <property type="component" value="Unassembled WGS sequence"/>
</dbReference>
<feature type="transmembrane region" description="Helical" evidence="2">
    <location>
        <begin position="102"/>
        <end position="124"/>
    </location>
</feature>
<proteinExistence type="predicted"/>
<comment type="caution">
    <text evidence="3">The sequence shown here is derived from an EMBL/GenBank/DDBJ whole genome shotgun (WGS) entry which is preliminary data.</text>
</comment>
<feature type="transmembrane region" description="Helical" evidence="2">
    <location>
        <begin position="240"/>
        <end position="257"/>
    </location>
</feature>
<evidence type="ECO:0000256" key="2">
    <source>
        <dbReference type="SAM" id="Phobius"/>
    </source>
</evidence>
<feature type="transmembrane region" description="Helical" evidence="2">
    <location>
        <begin position="277"/>
        <end position="301"/>
    </location>
</feature>
<protein>
    <submittedName>
        <fullName evidence="3">Uncharacterized protein</fullName>
    </submittedName>
</protein>
<accession>A0AAV5QQ62</accession>